<gene>
    <name evidence="3" type="ORF">CLV56_3668</name>
</gene>
<comment type="caution">
    <text evidence="3">The sequence shown here is derived from an EMBL/GenBank/DDBJ whole genome shotgun (WGS) entry which is preliminary data.</text>
</comment>
<evidence type="ECO:0000313" key="3">
    <source>
        <dbReference type="EMBL" id="PJJ54164.1"/>
    </source>
</evidence>
<feature type="domain" description="DUF559" evidence="1">
    <location>
        <begin position="255"/>
        <end position="330"/>
    </location>
</feature>
<accession>A0A0B2BV81</accession>
<evidence type="ECO:0000259" key="1">
    <source>
        <dbReference type="Pfam" id="PF04480"/>
    </source>
</evidence>
<protein>
    <submittedName>
        <fullName evidence="3">Uncharacterized protein DUF559</fullName>
    </submittedName>
</protein>
<dbReference type="Gene3D" id="3.40.960.10">
    <property type="entry name" value="VSR Endonuclease"/>
    <property type="match status" value="1"/>
</dbReference>
<sequence length="342" mass="37623">MHRLEPRAIANGGYVTRREAVDCGVSDAALQRAVDGGVLVHLHRGVYAPVSWRRLSVAEQTVVRLRAVLAHVKPGHVGTHDSAIAVHGLATGALVPDGLDLDRVHLAHRDGTTSRRTGALHYHRGPLEASEIVEIGGVPVTEPVRAVATTMTTLDLDDGTVLASGWLASRMADARRRGMVELYDQEADRSRLVAQLDTLAHWTGAPTARDAAAIADARCDSVGEVRVLVMLWRYGIERPEPQYEIAIGPDRHAEVDFCWPEARLVVEFDGKQKYEDEGDRGGPSAATKVMNEKRREKAIEDLGFSVVRVTWIDLLPQNQERTAARIRSELARAYRRARAGRL</sequence>
<dbReference type="SUPFAM" id="SSF52980">
    <property type="entry name" value="Restriction endonuclease-like"/>
    <property type="match status" value="1"/>
</dbReference>
<dbReference type="OrthoDB" id="5143202at2"/>
<feature type="domain" description="AbiEi antitoxin N-terminal" evidence="2">
    <location>
        <begin position="4"/>
        <end position="49"/>
    </location>
</feature>
<dbReference type="InterPro" id="IPR007569">
    <property type="entry name" value="DUF559"/>
</dbReference>
<dbReference type="InterPro" id="IPR011335">
    <property type="entry name" value="Restrct_endonuc-II-like"/>
</dbReference>
<organism evidence="3 4">
    <name type="scientific">Mumia flava</name>
    <dbReference type="NCBI Taxonomy" id="1348852"/>
    <lineage>
        <taxon>Bacteria</taxon>
        <taxon>Bacillati</taxon>
        <taxon>Actinomycetota</taxon>
        <taxon>Actinomycetes</taxon>
        <taxon>Propionibacteriales</taxon>
        <taxon>Nocardioidaceae</taxon>
        <taxon>Mumia</taxon>
    </lineage>
</organism>
<proteinExistence type="predicted"/>
<dbReference type="InterPro" id="IPR025159">
    <property type="entry name" value="AbiEi_N"/>
</dbReference>
<dbReference type="Pfam" id="PF04480">
    <property type="entry name" value="DUF559"/>
    <property type="match status" value="1"/>
</dbReference>
<evidence type="ECO:0000313" key="4">
    <source>
        <dbReference type="Proteomes" id="UP000230842"/>
    </source>
</evidence>
<evidence type="ECO:0000259" key="2">
    <source>
        <dbReference type="Pfam" id="PF13338"/>
    </source>
</evidence>
<dbReference type="Proteomes" id="UP000230842">
    <property type="component" value="Unassembled WGS sequence"/>
</dbReference>
<dbReference type="EMBL" id="PGEZ01000002">
    <property type="protein sequence ID" value="PJJ54164.1"/>
    <property type="molecule type" value="Genomic_DNA"/>
</dbReference>
<name>A0A0B2BV81_9ACTN</name>
<reference evidence="3 4" key="1">
    <citation type="submission" date="2017-11" db="EMBL/GenBank/DDBJ databases">
        <title>Genomic Encyclopedia of Archaeal and Bacterial Type Strains, Phase II (KMG-II): From Individual Species to Whole Genera.</title>
        <authorList>
            <person name="Goeker M."/>
        </authorList>
    </citation>
    <scope>NUCLEOTIDE SEQUENCE [LARGE SCALE GENOMIC DNA]</scope>
    <source>
        <strain evidence="3 4">DSM 27763</strain>
    </source>
</reference>
<dbReference type="AlphaFoldDB" id="A0A0B2BV81"/>
<dbReference type="Pfam" id="PF13338">
    <property type="entry name" value="AbiEi_4"/>
    <property type="match status" value="1"/>
</dbReference>
<dbReference type="RefSeq" id="WP_039339557.1">
    <property type="nucleotide sequence ID" value="NZ_PGEZ01000002.1"/>
</dbReference>
<keyword evidence="4" id="KW-1185">Reference proteome</keyword>